<dbReference type="Gene3D" id="1.10.287.110">
    <property type="entry name" value="DnaJ domain"/>
    <property type="match status" value="1"/>
</dbReference>
<feature type="compositionally biased region" description="Low complexity" evidence="1">
    <location>
        <begin position="86"/>
        <end position="102"/>
    </location>
</feature>
<evidence type="ECO:0000313" key="4">
    <source>
        <dbReference type="Proteomes" id="UP001295423"/>
    </source>
</evidence>
<dbReference type="AlphaFoldDB" id="A0AAD2FW71"/>
<dbReference type="CDD" id="cd06257">
    <property type="entry name" value="DnaJ"/>
    <property type="match status" value="1"/>
</dbReference>
<dbReference type="Pfam" id="PF00226">
    <property type="entry name" value="DnaJ"/>
    <property type="match status" value="1"/>
</dbReference>
<feature type="compositionally biased region" description="Polar residues" evidence="1">
    <location>
        <begin position="150"/>
        <end position="166"/>
    </location>
</feature>
<accession>A0AAD2FW71</accession>
<comment type="caution">
    <text evidence="3">The sequence shown here is derived from an EMBL/GenBank/DDBJ whole genome shotgun (WGS) entry which is preliminary data.</text>
</comment>
<keyword evidence="4" id="KW-1185">Reference proteome</keyword>
<feature type="region of interest" description="Disordered" evidence="1">
    <location>
        <begin position="1"/>
        <end position="45"/>
    </location>
</feature>
<organism evidence="3 4">
    <name type="scientific">Cylindrotheca closterium</name>
    <dbReference type="NCBI Taxonomy" id="2856"/>
    <lineage>
        <taxon>Eukaryota</taxon>
        <taxon>Sar</taxon>
        <taxon>Stramenopiles</taxon>
        <taxon>Ochrophyta</taxon>
        <taxon>Bacillariophyta</taxon>
        <taxon>Bacillariophyceae</taxon>
        <taxon>Bacillariophycidae</taxon>
        <taxon>Bacillariales</taxon>
        <taxon>Bacillariaceae</taxon>
        <taxon>Cylindrotheca</taxon>
    </lineage>
</organism>
<dbReference type="PROSITE" id="PS50076">
    <property type="entry name" value="DNAJ_2"/>
    <property type="match status" value="1"/>
</dbReference>
<dbReference type="EMBL" id="CAKOGP040001869">
    <property type="protein sequence ID" value="CAJ1954466.1"/>
    <property type="molecule type" value="Genomic_DNA"/>
</dbReference>
<evidence type="ECO:0000313" key="3">
    <source>
        <dbReference type="EMBL" id="CAJ1954466.1"/>
    </source>
</evidence>
<feature type="domain" description="J" evidence="2">
    <location>
        <begin position="6"/>
        <end position="74"/>
    </location>
</feature>
<dbReference type="GO" id="GO:0005737">
    <property type="term" value="C:cytoplasm"/>
    <property type="evidence" value="ECO:0007669"/>
    <property type="project" value="TreeGrafter"/>
</dbReference>
<dbReference type="InterPro" id="IPR036869">
    <property type="entry name" value="J_dom_sf"/>
</dbReference>
<dbReference type="PANTHER" id="PTHR44144:SF1">
    <property type="entry name" value="DNAJ HOMOLOG SUBFAMILY C MEMBER 9"/>
    <property type="match status" value="1"/>
</dbReference>
<dbReference type="PRINTS" id="PR00625">
    <property type="entry name" value="JDOMAIN"/>
</dbReference>
<feature type="compositionally biased region" description="Basic and acidic residues" evidence="1">
    <location>
        <begin position="33"/>
        <end position="45"/>
    </location>
</feature>
<sequence>MNTTDNPYSILGVSQDADDGTIKKAYRQAAKLHHPDKQTSEEDRKLATHRFAKIADAYALLNDPVRRYDWRQANENTSRASTSQRSSVPKPTSVPKTTSPSSQRQANKNTSRASAPQRSQEPKRNSMSKTSTPSPQVKRSGSFLKLPRHTSASTSPQVKRSSSFQSIPPRHSSRSSFPKLKRNSSFQSIPRHSSHSSASDGSSASASSAYSRPSVYSGSTASSSTTGRRKSRVSATEFTTSPSMQPSKGRRAPTNLPQRETSQKSIPRRTTSAGSDMGRMRTSVNEPAIRPPAKPKRASSNVGRNISPVRSSSMASKKSNAPSNEKGRKKSRAPLGETGATPINKGRRLRRAI</sequence>
<dbReference type="SUPFAM" id="SSF46565">
    <property type="entry name" value="Chaperone J-domain"/>
    <property type="match status" value="1"/>
</dbReference>
<dbReference type="Proteomes" id="UP001295423">
    <property type="component" value="Unassembled WGS sequence"/>
</dbReference>
<dbReference type="InterPro" id="IPR001623">
    <property type="entry name" value="DnaJ_domain"/>
</dbReference>
<proteinExistence type="predicted"/>
<gene>
    <name evidence="3" type="ORF">CYCCA115_LOCUS15059</name>
</gene>
<feature type="compositionally biased region" description="Polar residues" evidence="1">
    <location>
        <begin position="236"/>
        <end position="246"/>
    </location>
</feature>
<feature type="compositionally biased region" description="Polar residues" evidence="1">
    <location>
        <begin position="103"/>
        <end position="139"/>
    </location>
</feature>
<name>A0AAD2FW71_9STRA</name>
<dbReference type="InterPro" id="IPR052594">
    <property type="entry name" value="J_domain-containing_protein"/>
</dbReference>
<dbReference type="PANTHER" id="PTHR44144">
    <property type="entry name" value="DNAJ HOMOLOG SUBFAMILY C MEMBER 9"/>
    <property type="match status" value="1"/>
</dbReference>
<dbReference type="SMART" id="SM00271">
    <property type="entry name" value="DnaJ"/>
    <property type="match status" value="1"/>
</dbReference>
<protein>
    <recommendedName>
        <fullName evidence="2">J domain-containing protein</fullName>
    </recommendedName>
</protein>
<feature type="compositionally biased region" description="Polar residues" evidence="1">
    <location>
        <begin position="73"/>
        <end position="85"/>
    </location>
</feature>
<feature type="compositionally biased region" description="Low complexity" evidence="1">
    <location>
        <begin position="184"/>
        <end position="226"/>
    </location>
</feature>
<reference evidence="3" key="1">
    <citation type="submission" date="2023-08" db="EMBL/GenBank/DDBJ databases">
        <authorList>
            <person name="Audoor S."/>
            <person name="Bilcke G."/>
        </authorList>
    </citation>
    <scope>NUCLEOTIDE SEQUENCE</scope>
</reference>
<dbReference type="GO" id="GO:0031072">
    <property type="term" value="F:heat shock protein binding"/>
    <property type="evidence" value="ECO:0007669"/>
    <property type="project" value="TreeGrafter"/>
</dbReference>
<feature type="compositionally biased region" description="Polar residues" evidence="1">
    <location>
        <begin position="299"/>
        <end position="323"/>
    </location>
</feature>
<dbReference type="GO" id="GO:0005634">
    <property type="term" value="C:nucleus"/>
    <property type="evidence" value="ECO:0007669"/>
    <property type="project" value="TreeGrafter"/>
</dbReference>
<feature type="region of interest" description="Disordered" evidence="1">
    <location>
        <begin position="71"/>
        <end position="353"/>
    </location>
</feature>
<evidence type="ECO:0000259" key="2">
    <source>
        <dbReference type="PROSITE" id="PS50076"/>
    </source>
</evidence>
<feature type="compositionally biased region" description="Polar residues" evidence="1">
    <location>
        <begin position="255"/>
        <end position="274"/>
    </location>
</feature>
<evidence type="ECO:0000256" key="1">
    <source>
        <dbReference type="SAM" id="MobiDB-lite"/>
    </source>
</evidence>